<dbReference type="EMBL" id="BPPX01000006">
    <property type="protein sequence ID" value="GJC81045.1"/>
    <property type="molecule type" value="Genomic_DNA"/>
</dbReference>
<accession>A0AA37GI41</accession>
<protein>
    <recommendedName>
        <fullName evidence="5">Integral membrane protein</fullName>
    </recommendedName>
</protein>
<name>A0AA37GI41_9PEZI</name>
<gene>
    <name evidence="3" type="ORF">ColLi_03883</name>
</gene>
<dbReference type="Proteomes" id="UP001055172">
    <property type="component" value="Unassembled WGS sequence"/>
</dbReference>
<evidence type="ECO:0000256" key="1">
    <source>
        <dbReference type="SAM" id="MobiDB-lite"/>
    </source>
</evidence>
<evidence type="ECO:0000256" key="2">
    <source>
        <dbReference type="SAM" id="Phobius"/>
    </source>
</evidence>
<keyword evidence="4" id="KW-1185">Reference proteome</keyword>
<comment type="caution">
    <text evidence="3">The sequence shown here is derived from an EMBL/GenBank/DDBJ whole genome shotgun (WGS) entry which is preliminary data.</text>
</comment>
<evidence type="ECO:0008006" key="5">
    <source>
        <dbReference type="Google" id="ProtNLM"/>
    </source>
</evidence>
<keyword evidence="2" id="KW-0812">Transmembrane</keyword>
<organism evidence="3 4">
    <name type="scientific">Colletotrichum liriopes</name>
    <dbReference type="NCBI Taxonomy" id="708192"/>
    <lineage>
        <taxon>Eukaryota</taxon>
        <taxon>Fungi</taxon>
        <taxon>Dikarya</taxon>
        <taxon>Ascomycota</taxon>
        <taxon>Pezizomycotina</taxon>
        <taxon>Sordariomycetes</taxon>
        <taxon>Hypocreomycetidae</taxon>
        <taxon>Glomerellales</taxon>
        <taxon>Glomerellaceae</taxon>
        <taxon>Colletotrichum</taxon>
        <taxon>Colletotrichum spaethianum species complex</taxon>
    </lineage>
</organism>
<reference evidence="3 4" key="1">
    <citation type="submission" date="2021-07" db="EMBL/GenBank/DDBJ databases">
        <title>Genome data of Colletotrichum spaethianum.</title>
        <authorList>
            <person name="Utami Y.D."/>
            <person name="Hiruma K."/>
        </authorList>
    </citation>
    <scope>NUCLEOTIDE SEQUENCE [LARGE SCALE GENOMIC DNA]</scope>
    <source>
        <strain evidence="3 4">MAFF 242679</strain>
    </source>
</reference>
<dbReference type="AlphaFoldDB" id="A0AA37GI41"/>
<proteinExistence type="predicted"/>
<feature type="region of interest" description="Disordered" evidence="1">
    <location>
        <begin position="177"/>
        <end position="197"/>
    </location>
</feature>
<evidence type="ECO:0000313" key="3">
    <source>
        <dbReference type="EMBL" id="GJC81045.1"/>
    </source>
</evidence>
<evidence type="ECO:0000313" key="4">
    <source>
        <dbReference type="Proteomes" id="UP001055172"/>
    </source>
</evidence>
<keyword evidence="2" id="KW-0472">Membrane</keyword>
<keyword evidence="2" id="KW-1133">Transmembrane helix</keyword>
<sequence length="197" mass="21623">MLISTGADPLDLQLWYALESATAFTVACMPYARLMMVRKINPYIKRKFTAWVLPSEQQNTSARTMLETSVARDGYAGDRSSVSEYSYPQLADVGRLLFAGDDPQQVMPLDTGTLPNKSPSSRAVEMSRIAEHAADDGDGKDQVRPDKLTIPAAADPEALRRYGFVSNAVIVKVRPVIRDEDSKDGSAKPGEADRRSL</sequence>
<feature type="transmembrane region" description="Helical" evidence="2">
    <location>
        <begin position="12"/>
        <end position="32"/>
    </location>
</feature>